<protein>
    <recommendedName>
        <fullName evidence="3">F-box domain-containing protein</fullName>
    </recommendedName>
</protein>
<accession>A0A1Y1Y706</accession>
<proteinExistence type="predicted"/>
<comment type="caution">
    <text evidence="1">The sequence shown here is derived from an EMBL/GenBank/DDBJ whole genome shotgun (WGS) entry which is preliminary data.</text>
</comment>
<evidence type="ECO:0000313" key="2">
    <source>
        <dbReference type="Proteomes" id="UP000193144"/>
    </source>
</evidence>
<evidence type="ECO:0008006" key="3">
    <source>
        <dbReference type="Google" id="ProtNLM"/>
    </source>
</evidence>
<gene>
    <name evidence="1" type="ORF">BCR34DRAFT_594618</name>
</gene>
<dbReference type="AlphaFoldDB" id="A0A1Y1Y706"/>
<name>A0A1Y1Y706_9PLEO</name>
<keyword evidence="2" id="KW-1185">Reference proteome</keyword>
<reference evidence="1 2" key="1">
    <citation type="submission" date="2016-07" db="EMBL/GenBank/DDBJ databases">
        <title>Pervasive Adenine N6-methylation of Active Genes in Fungi.</title>
        <authorList>
            <consortium name="DOE Joint Genome Institute"/>
            <person name="Mondo S.J."/>
            <person name="Dannebaum R.O."/>
            <person name="Kuo R.C."/>
            <person name="Labutti K."/>
            <person name="Haridas S."/>
            <person name="Kuo A."/>
            <person name="Salamov A."/>
            <person name="Ahrendt S.R."/>
            <person name="Lipzen A."/>
            <person name="Sullivan W."/>
            <person name="Andreopoulos W.B."/>
            <person name="Clum A."/>
            <person name="Lindquist E."/>
            <person name="Daum C."/>
            <person name="Ramamoorthy G.K."/>
            <person name="Gryganskyi A."/>
            <person name="Culley D."/>
            <person name="Magnuson J.K."/>
            <person name="James T.Y."/>
            <person name="O'Malley M.A."/>
            <person name="Stajich J.E."/>
            <person name="Spatafora J.W."/>
            <person name="Visel A."/>
            <person name="Grigoriev I.V."/>
        </authorList>
    </citation>
    <scope>NUCLEOTIDE SEQUENCE [LARGE SCALE GENOMIC DNA]</scope>
    <source>
        <strain evidence="1 2">CBS 115471</strain>
    </source>
</reference>
<evidence type="ECO:0000313" key="1">
    <source>
        <dbReference type="EMBL" id="ORX93675.1"/>
    </source>
</evidence>
<sequence>MATFLDLPNELLHQICLSLPPAENPFRRWNHRDFFSLRRTRKRLYEGTHLEYDLETIEFERSPEACYIMVAILGNLQYSKPVEKIRIAGGFEICLAAIRESGFGQEIASIGLGDSPHGSCLVYGLEFIIQDHMTARQPPPPESSWFSTGHDATTPTVSVMGVSPYSTIASTPTRTPTFGP</sequence>
<dbReference type="EMBL" id="MCFA01000332">
    <property type="protein sequence ID" value="ORX93675.1"/>
    <property type="molecule type" value="Genomic_DNA"/>
</dbReference>
<dbReference type="Proteomes" id="UP000193144">
    <property type="component" value="Unassembled WGS sequence"/>
</dbReference>
<organism evidence="1 2">
    <name type="scientific">Clohesyomyces aquaticus</name>
    <dbReference type="NCBI Taxonomy" id="1231657"/>
    <lineage>
        <taxon>Eukaryota</taxon>
        <taxon>Fungi</taxon>
        <taxon>Dikarya</taxon>
        <taxon>Ascomycota</taxon>
        <taxon>Pezizomycotina</taxon>
        <taxon>Dothideomycetes</taxon>
        <taxon>Pleosporomycetidae</taxon>
        <taxon>Pleosporales</taxon>
        <taxon>Lindgomycetaceae</taxon>
        <taxon>Clohesyomyces</taxon>
    </lineage>
</organism>